<dbReference type="Pfam" id="PF00651">
    <property type="entry name" value="BTB"/>
    <property type="match status" value="1"/>
</dbReference>
<dbReference type="STRING" id="7897.ENSLACP00000023565"/>
<dbReference type="Pfam" id="PF23651">
    <property type="entry name" value="TRAF_BTBD17"/>
    <property type="match status" value="1"/>
</dbReference>
<dbReference type="InterPro" id="IPR056184">
    <property type="entry name" value="TRAF_BTBD17"/>
</dbReference>
<dbReference type="PROSITE" id="PS50097">
    <property type="entry name" value="BTB"/>
    <property type="match status" value="1"/>
</dbReference>
<evidence type="ECO:0000259" key="1">
    <source>
        <dbReference type="PROSITE" id="PS50097"/>
    </source>
</evidence>
<dbReference type="CDD" id="cd18493">
    <property type="entry name" value="BACK_BTBD17"/>
    <property type="match status" value="1"/>
</dbReference>
<protein>
    <recommendedName>
        <fullName evidence="1">BTB domain-containing protein</fullName>
    </recommendedName>
</protein>
<dbReference type="InterPro" id="IPR051481">
    <property type="entry name" value="BTB-POZ/Galectin-3-binding"/>
</dbReference>
<dbReference type="KEGG" id="lcm:102355263"/>
<dbReference type="Pfam" id="PF07707">
    <property type="entry name" value="BACK"/>
    <property type="match status" value="1"/>
</dbReference>
<reference evidence="2" key="3">
    <citation type="submission" date="2025-09" db="UniProtKB">
        <authorList>
            <consortium name="Ensembl"/>
        </authorList>
    </citation>
    <scope>IDENTIFICATION</scope>
</reference>
<dbReference type="HOGENOM" id="CLU_604034_0_0_1"/>
<dbReference type="InterPro" id="IPR000210">
    <property type="entry name" value="BTB/POZ_dom"/>
</dbReference>
<dbReference type="OMA" id="FRVQSKW"/>
<dbReference type="SUPFAM" id="SSF54695">
    <property type="entry name" value="POZ domain"/>
    <property type="match status" value="1"/>
</dbReference>
<reference evidence="3" key="1">
    <citation type="submission" date="2011-08" db="EMBL/GenBank/DDBJ databases">
        <title>The draft genome of Latimeria chalumnae.</title>
        <authorList>
            <person name="Di Palma F."/>
            <person name="Alfoldi J."/>
            <person name="Johnson J."/>
            <person name="Berlin A."/>
            <person name="Gnerre S."/>
            <person name="Jaffe D."/>
            <person name="MacCallum I."/>
            <person name="Young S."/>
            <person name="Walker B.J."/>
            <person name="Lander E."/>
            <person name="Lindblad-Toh K."/>
        </authorList>
    </citation>
    <scope>NUCLEOTIDE SEQUENCE [LARGE SCALE GENOMIC DNA]</scope>
    <source>
        <strain evidence="3">Wild caught</strain>
    </source>
</reference>
<accession>M3XLF9</accession>
<dbReference type="RefSeq" id="XP_006009073.1">
    <property type="nucleotide sequence ID" value="XM_006009011.3"/>
</dbReference>
<dbReference type="OrthoDB" id="2359033at2759"/>
<dbReference type="eggNOG" id="KOG2075">
    <property type="taxonomic scope" value="Eukaryota"/>
</dbReference>
<dbReference type="SMART" id="SM00875">
    <property type="entry name" value="BACK"/>
    <property type="match status" value="1"/>
</dbReference>
<reference evidence="2" key="2">
    <citation type="submission" date="2025-08" db="UniProtKB">
        <authorList>
            <consortium name="Ensembl"/>
        </authorList>
    </citation>
    <scope>IDENTIFICATION</scope>
</reference>
<dbReference type="AlphaFoldDB" id="M3XLF9"/>
<sequence>MHAGHSFEAKMESKLISRLTNLFSSGDLSDVELLVNDSLSFKCHKFILAVQSEVFRVMFYNHHWKEAQKEQVTLTEDKRCVPYFRKFLEFLYTEQVHLTTEDALPLHLLAAKYNVEELQSRCEDFMLESVAMDRSLAHTISWFHYARQVRLRKLEEECGRFIAWNMDFIMKSPDWTSMDPDDLSSLLERSDLVVENELTLLEAVMEWLRIHPDYSEELIQHIRFPMMSPEEICSLQSYKGNIQRFHPGFESSCMLVYKANCLPMETIARHHDITSSSFTPRLYTSDKFGVRWQLSNWSQLGTEVTSTEFSTTVFKKSSIWEVNLFPYGGRVTQYSVGNQDGQLRIVTKTDKRELMCRVCKCQESESNHEHRLAVLIYQFANGNWIVRDVKELDVYDSSFFKSKIEDLVPKAELPRYIHEDTLTLHLIGQTFWKMEEENLHVIRTPEEVWREYS</sequence>
<dbReference type="GeneID" id="102355263"/>
<dbReference type="InterPro" id="IPR011333">
    <property type="entry name" value="SKP1/BTB/POZ_sf"/>
</dbReference>
<dbReference type="GeneTree" id="ENSGT00950000182983"/>
<dbReference type="SMART" id="SM00225">
    <property type="entry name" value="BTB"/>
    <property type="match status" value="1"/>
</dbReference>
<dbReference type="EMBL" id="AFYH01202579">
    <property type="status" value="NOT_ANNOTATED_CDS"/>
    <property type="molecule type" value="Genomic_DNA"/>
</dbReference>
<organism evidence="2 3">
    <name type="scientific">Latimeria chalumnae</name>
    <name type="common">Coelacanth</name>
    <dbReference type="NCBI Taxonomy" id="7897"/>
    <lineage>
        <taxon>Eukaryota</taxon>
        <taxon>Metazoa</taxon>
        <taxon>Chordata</taxon>
        <taxon>Craniata</taxon>
        <taxon>Vertebrata</taxon>
        <taxon>Euteleostomi</taxon>
        <taxon>Coelacanthiformes</taxon>
        <taxon>Coelacanthidae</taxon>
        <taxon>Latimeria</taxon>
    </lineage>
</organism>
<feature type="domain" description="BTB" evidence="1">
    <location>
        <begin position="29"/>
        <end position="100"/>
    </location>
</feature>
<dbReference type="PANTHER" id="PTHR24410">
    <property type="entry name" value="HL07962P-RELATED"/>
    <property type="match status" value="1"/>
</dbReference>
<gene>
    <name evidence="2" type="primary">LOC102355263</name>
</gene>
<evidence type="ECO:0000313" key="2">
    <source>
        <dbReference type="Ensembl" id="ENSLACP00000023565.1"/>
    </source>
</evidence>
<dbReference type="Ensembl" id="ENSLACT00000026551.1">
    <property type="protein sequence ID" value="ENSLACP00000023565.1"/>
    <property type="gene ID" value="ENSLACG00000022606.1"/>
</dbReference>
<dbReference type="InterPro" id="IPR011705">
    <property type="entry name" value="BACK"/>
</dbReference>
<dbReference type="Gene3D" id="1.25.40.420">
    <property type="match status" value="1"/>
</dbReference>
<keyword evidence="3" id="KW-1185">Reference proteome</keyword>
<proteinExistence type="predicted"/>
<dbReference type="Proteomes" id="UP000008672">
    <property type="component" value="Unassembled WGS sequence"/>
</dbReference>
<evidence type="ECO:0000313" key="3">
    <source>
        <dbReference type="Proteomes" id="UP000008672"/>
    </source>
</evidence>
<dbReference type="InParanoid" id="M3XLF9"/>
<name>M3XLF9_LATCH</name>
<dbReference type="Gene3D" id="3.30.710.10">
    <property type="entry name" value="Potassium Channel Kv1.1, Chain A"/>
    <property type="match status" value="1"/>
</dbReference>
<dbReference type="PANTHER" id="PTHR24410:SF41">
    <property type="entry name" value="HL07962P"/>
    <property type="match status" value="1"/>
</dbReference>